<evidence type="ECO:0000313" key="4">
    <source>
        <dbReference type="Proteomes" id="UP000049979"/>
    </source>
</evidence>
<keyword evidence="4" id="KW-1185">Reference proteome</keyword>
<feature type="transmembrane region" description="Helical" evidence="1">
    <location>
        <begin position="159"/>
        <end position="179"/>
    </location>
</feature>
<accession>A0A0M6WYM9</accession>
<dbReference type="InterPro" id="IPR053150">
    <property type="entry name" value="Teicoplanin_resist-assoc"/>
</dbReference>
<sequence length="185" mass="21241">MAIIKFMWCEIIKQILADMRQPLQYVPWALVIVVLGLVVTIVLSEKKDGKKASVRFFRILFAIYILVVIQITFFSREPGSRNGCMNLDLFSTWGYSVVTHAFFIENILMTVPFGILAPLCFHRLRPMWKCVVLGGVCSVLTELSQYVTKRGYCEVDDMLTNTIGVLCGCILLWLIELIIKQRRKK</sequence>
<dbReference type="Proteomes" id="UP000049979">
    <property type="component" value="Unassembled WGS sequence"/>
</dbReference>
<keyword evidence="1" id="KW-0472">Membrane</keyword>
<evidence type="ECO:0000259" key="2">
    <source>
        <dbReference type="Pfam" id="PF04892"/>
    </source>
</evidence>
<dbReference type="Pfam" id="PF04892">
    <property type="entry name" value="VanZ"/>
    <property type="match status" value="1"/>
</dbReference>
<feature type="domain" description="VanZ-like" evidence="2">
    <location>
        <begin position="61"/>
        <end position="175"/>
    </location>
</feature>
<dbReference type="PANTHER" id="PTHR36834:SF1">
    <property type="entry name" value="INTEGRAL MEMBRANE PROTEIN"/>
    <property type="match status" value="1"/>
</dbReference>
<keyword evidence="1" id="KW-1133">Transmembrane helix</keyword>
<dbReference type="InterPro" id="IPR006976">
    <property type="entry name" value="VanZ-like"/>
</dbReference>
<dbReference type="OrthoDB" id="4822551at2"/>
<dbReference type="STRING" id="301302.ERS852420_02669"/>
<proteinExistence type="predicted"/>
<dbReference type="EMBL" id="CVRR01000082">
    <property type="protein sequence ID" value="CRL42781.1"/>
    <property type="molecule type" value="Genomic_DNA"/>
</dbReference>
<gene>
    <name evidence="3" type="ORF">M72_16641</name>
</gene>
<organism evidence="3 4">
    <name type="scientific">Roseburia faecis</name>
    <dbReference type="NCBI Taxonomy" id="301302"/>
    <lineage>
        <taxon>Bacteria</taxon>
        <taxon>Bacillati</taxon>
        <taxon>Bacillota</taxon>
        <taxon>Clostridia</taxon>
        <taxon>Lachnospirales</taxon>
        <taxon>Lachnospiraceae</taxon>
        <taxon>Roseburia</taxon>
    </lineage>
</organism>
<dbReference type="PANTHER" id="PTHR36834">
    <property type="entry name" value="MEMBRANE PROTEIN-RELATED"/>
    <property type="match status" value="1"/>
</dbReference>
<feature type="transmembrane region" description="Helical" evidence="1">
    <location>
        <begin position="25"/>
        <end position="44"/>
    </location>
</feature>
<feature type="transmembrane region" description="Helical" evidence="1">
    <location>
        <begin position="56"/>
        <end position="73"/>
    </location>
</feature>
<evidence type="ECO:0000313" key="3">
    <source>
        <dbReference type="EMBL" id="CRL42781.1"/>
    </source>
</evidence>
<feature type="transmembrane region" description="Helical" evidence="1">
    <location>
        <begin position="128"/>
        <end position="147"/>
    </location>
</feature>
<protein>
    <submittedName>
        <fullName evidence="3">Glycopeptide antibiotics resistance protein</fullName>
    </submittedName>
</protein>
<dbReference type="AlphaFoldDB" id="A0A0M6WYM9"/>
<reference evidence="4" key="1">
    <citation type="submission" date="2015-05" db="EMBL/GenBank/DDBJ databases">
        <authorList>
            <consortium name="Pathogen Informatics"/>
        </authorList>
    </citation>
    <scope>NUCLEOTIDE SEQUENCE [LARGE SCALE GENOMIC DNA]</scope>
    <source>
        <strain evidence="4">M72</strain>
    </source>
</reference>
<evidence type="ECO:0000256" key="1">
    <source>
        <dbReference type="SAM" id="Phobius"/>
    </source>
</evidence>
<keyword evidence="1" id="KW-0812">Transmembrane</keyword>
<feature type="transmembrane region" description="Helical" evidence="1">
    <location>
        <begin position="93"/>
        <end position="116"/>
    </location>
</feature>
<name>A0A0M6WYM9_9FIRM</name>